<organism evidence="1 2">
    <name type="scientific">Trichuris muris</name>
    <name type="common">Mouse whipworm</name>
    <dbReference type="NCBI Taxonomy" id="70415"/>
    <lineage>
        <taxon>Eukaryota</taxon>
        <taxon>Metazoa</taxon>
        <taxon>Ecdysozoa</taxon>
        <taxon>Nematoda</taxon>
        <taxon>Enoplea</taxon>
        <taxon>Dorylaimia</taxon>
        <taxon>Trichinellida</taxon>
        <taxon>Trichuridae</taxon>
        <taxon>Trichuris</taxon>
    </lineage>
</organism>
<accession>A0A5S6Q472</accession>
<protein>
    <submittedName>
        <fullName evidence="2">Uncharacterized protein</fullName>
    </submittedName>
</protein>
<evidence type="ECO:0000313" key="2">
    <source>
        <dbReference type="WBParaSite" id="TMUE_0000001998.1"/>
    </source>
</evidence>
<dbReference type="Proteomes" id="UP000046395">
    <property type="component" value="Unassembled WGS sequence"/>
</dbReference>
<keyword evidence="1" id="KW-1185">Reference proteome</keyword>
<evidence type="ECO:0000313" key="1">
    <source>
        <dbReference type="Proteomes" id="UP000046395"/>
    </source>
</evidence>
<dbReference type="WBParaSite" id="TMUE_0000001998.1">
    <property type="protein sequence ID" value="TMUE_0000001998.1"/>
    <property type="gene ID" value="WBGene00297860"/>
</dbReference>
<sequence>MVGRDCPLKLYQRAEANTARSRLTKSVPALPVKWMCASSKTFSRYATAADAFMQANGIVYRERIYLCGKDMVLDLNHASAHGGAHGEPAAKS</sequence>
<proteinExistence type="predicted"/>
<reference evidence="2" key="1">
    <citation type="submission" date="2019-12" db="UniProtKB">
        <authorList>
            <consortium name="WormBaseParasite"/>
        </authorList>
    </citation>
    <scope>IDENTIFICATION</scope>
</reference>
<dbReference type="AlphaFoldDB" id="A0A5S6Q472"/>
<name>A0A5S6Q472_TRIMR</name>